<proteinExistence type="predicted"/>
<feature type="region of interest" description="Disordered" evidence="1">
    <location>
        <begin position="397"/>
        <end position="452"/>
    </location>
</feature>
<sequence length="452" mass="47501">MRNVARKFEIAACFVLSACGPALSSTQIKTSSDTNILSKRDDGEVYYLPRAVLVARLIASPARGLRVVIDQPEIVADTQKVLVTPLPAAPGCAAASNIAVSGPFMLSHRISGFHKDTITIETERSLLKSIGADTEEQTTEALANLAKSVAAFTAESAMDPEEEELIAVRFDPADCGEVAAVQMAIRDGIDRLGVPRLRMMAAAGGAGSALAKLSLTAPQPSDFTLSLSGFSPFRRNGLAKCEVGVCVPVQVPASLVVSMAGRRRESPILHLPNKSDPVAIPVSRSGFADVKTTLTIDRGILTKREVVRTSEAAAILLLPATLVSAYLDELSSVFKKRKIAVDDEIALKKAQEDAKEKAEAAELLPETALLEVPVPELSVGGATKPIVTQAALPQGQAQSEKILGQPARETSQGDGQAVPKVNPPGTPKKQDLGKAGIGTNDAVRKTEGADGH</sequence>
<dbReference type="EMBL" id="PZZN01000001">
    <property type="protein sequence ID" value="PTM47263.1"/>
    <property type="molecule type" value="Genomic_DNA"/>
</dbReference>
<comment type="caution">
    <text evidence="2">The sequence shown here is derived from an EMBL/GenBank/DDBJ whole genome shotgun (WGS) entry which is preliminary data.</text>
</comment>
<name>A0A2T4YTW7_9SPHN</name>
<accession>A0A2T4YTW7</accession>
<evidence type="ECO:0000256" key="1">
    <source>
        <dbReference type="SAM" id="MobiDB-lite"/>
    </source>
</evidence>
<dbReference type="RefSeq" id="WP_146163627.1">
    <property type="nucleotide sequence ID" value="NZ_PZZN01000001.1"/>
</dbReference>
<keyword evidence="3" id="KW-1185">Reference proteome</keyword>
<reference evidence="2 3" key="1">
    <citation type="submission" date="2018-04" db="EMBL/GenBank/DDBJ databases">
        <title>Genomic Encyclopedia of Type Strains, Phase III (KMG-III): the genomes of soil and plant-associated and newly described type strains.</title>
        <authorList>
            <person name="Whitman W."/>
        </authorList>
    </citation>
    <scope>NUCLEOTIDE SEQUENCE [LARGE SCALE GENOMIC DNA]</scope>
    <source>
        <strain evidence="2 3">NW12</strain>
    </source>
</reference>
<organism evidence="2 3">
    <name type="scientific">Sphingomonas aerolata</name>
    <dbReference type="NCBI Taxonomy" id="185951"/>
    <lineage>
        <taxon>Bacteria</taxon>
        <taxon>Pseudomonadati</taxon>
        <taxon>Pseudomonadota</taxon>
        <taxon>Alphaproteobacteria</taxon>
        <taxon>Sphingomonadales</taxon>
        <taxon>Sphingomonadaceae</taxon>
        <taxon>Sphingomonas</taxon>
    </lineage>
</organism>
<dbReference type="AlphaFoldDB" id="A0A2T4YTW7"/>
<dbReference type="Proteomes" id="UP000240996">
    <property type="component" value="Unassembled WGS sequence"/>
</dbReference>
<evidence type="ECO:0000313" key="2">
    <source>
        <dbReference type="EMBL" id="PTM47263.1"/>
    </source>
</evidence>
<protein>
    <submittedName>
        <fullName evidence="2">Uncharacterized protein</fullName>
    </submittedName>
</protein>
<gene>
    <name evidence="2" type="ORF">C8J24_0653</name>
</gene>
<feature type="compositionally biased region" description="Basic and acidic residues" evidence="1">
    <location>
        <begin position="442"/>
        <end position="452"/>
    </location>
</feature>
<evidence type="ECO:0000313" key="3">
    <source>
        <dbReference type="Proteomes" id="UP000240996"/>
    </source>
</evidence>